<proteinExistence type="predicted"/>
<gene>
    <name evidence="3" type="primary">Aste57867_19435</name>
    <name evidence="2" type="ORF">As57867_019371</name>
    <name evidence="3" type="ORF">ASTE57867_19435</name>
</gene>
<dbReference type="EMBL" id="VJMH01006520">
    <property type="protein sequence ID" value="KAF0689163.1"/>
    <property type="molecule type" value="Genomic_DNA"/>
</dbReference>
<dbReference type="InterPro" id="IPR000210">
    <property type="entry name" value="BTB/POZ_dom"/>
</dbReference>
<dbReference type="EMBL" id="CAADRA010006541">
    <property type="protein sequence ID" value="VFT96149.1"/>
    <property type="molecule type" value="Genomic_DNA"/>
</dbReference>
<reference evidence="3 4" key="1">
    <citation type="submission" date="2019-03" db="EMBL/GenBank/DDBJ databases">
        <authorList>
            <person name="Gaulin E."/>
            <person name="Dumas B."/>
        </authorList>
    </citation>
    <scope>NUCLEOTIDE SEQUENCE [LARGE SCALE GENOMIC DNA]</scope>
    <source>
        <strain evidence="3">CBS 568.67</strain>
    </source>
</reference>
<dbReference type="Pfam" id="PF02214">
    <property type="entry name" value="BTB_2"/>
    <property type="match status" value="1"/>
</dbReference>
<evidence type="ECO:0000313" key="2">
    <source>
        <dbReference type="EMBL" id="KAF0689163.1"/>
    </source>
</evidence>
<dbReference type="OrthoDB" id="6077599at2759"/>
<name>A0A485LDY1_9STRA</name>
<dbReference type="PROSITE" id="PS50097">
    <property type="entry name" value="BTB"/>
    <property type="match status" value="1"/>
</dbReference>
<dbReference type="Proteomes" id="UP000332933">
    <property type="component" value="Unassembled WGS sequence"/>
</dbReference>
<keyword evidence="4" id="KW-1185">Reference proteome</keyword>
<dbReference type="InterPro" id="IPR003131">
    <property type="entry name" value="T1-type_BTB"/>
</dbReference>
<reference evidence="2" key="2">
    <citation type="submission" date="2019-06" db="EMBL/GenBank/DDBJ databases">
        <title>Genomics analysis of Aphanomyces spp. identifies a new class of oomycete effector associated with host adaptation.</title>
        <authorList>
            <person name="Gaulin E."/>
        </authorList>
    </citation>
    <scope>NUCLEOTIDE SEQUENCE</scope>
    <source>
        <strain evidence="2">CBS 578.67</strain>
    </source>
</reference>
<dbReference type="AlphaFoldDB" id="A0A485LDY1"/>
<dbReference type="InterPro" id="IPR011333">
    <property type="entry name" value="SKP1/BTB/POZ_sf"/>
</dbReference>
<accession>A0A485LDY1</accession>
<sequence length="273" mass="30330">MADEPDRSLEIVVKQANVGASFVPLNVRGTRIYASRASLLAATGSYFPIMLQDRQAQYFLDVDPTHFHRILGFLQHGGFSFIGLNLWEIHELRSTIAYLHLTIPHLTAWAWLPTLRTDTLISGCGNTKIKLCDAFARGDTAVTSFQVTVSQAINLPEIGKCLIGFAPRKDFELAQSIRPQDLDGFFFNVLNGKVYGPGDNEGRQYKPKSPQPCGYYSGESNFRVAVELRSDNSIHFALHGTALGQAFQLPPPRVPLFPTVYTTVSEGWFHVIA</sequence>
<dbReference type="GO" id="GO:0051260">
    <property type="term" value="P:protein homooligomerization"/>
    <property type="evidence" value="ECO:0007669"/>
    <property type="project" value="InterPro"/>
</dbReference>
<evidence type="ECO:0000259" key="1">
    <source>
        <dbReference type="PROSITE" id="PS50097"/>
    </source>
</evidence>
<dbReference type="Gene3D" id="3.30.710.10">
    <property type="entry name" value="Potassium Channel Kv1.1, Chain A"/>
    <property type="match status" value="1"/>
</dbReference>
<evidence type="ECO:0000313" key="4">
    <source>
        <dbReference type="Proteomes" id="UP000332933"/>
    </source>
</evidence>
<protein>
    <submittedName>
        <fullName evidence="3">Aste57867_19435 protein</fullName>
    </submittedName>
</protein>
<organism evidence="3 4">
    <name type="scientific">Aphanomyces stellatus</name>
    <dbReference type="NCBI Taxonomy" id="120398"/>
    <lineage>
        <taxon>Eukaryota</taxon>
        <taxon>Sar</taxon>
        <taxon>Stramenopiles</taxon>
        <taxon>Oomycota</taxon>
        <taxon>Saprolegniomycetes</taxon>
        <taxon>Saprolegniales</taxon>
        <taxon>Verrucalvaceae</taxon>
        <taxon>Aphanomyces</taxon>
    </lineage>
</organism>
<evidence type="ECO:0000313" key="3">
    <source>
        <dbReference type="EMBL" id="VFT96149.1"/>
    </source>
</evidence>
<dbReference type="SUPFAM" id="SSF54695">
    <property type="entry name" value="POZ domain"/>
    <property type="match status" value="1"/>
</dbReference>
<feature type="domain" description="BTB" evidence="1">
    <location>
        <begin position="21"/>
        <end position="83"/>
    </location>
</feature>